<name>A0A2W2BFE0_9BACT</name>
<feature type="chain" id="PRO_5016010921" evidence="1">
    <location>
        <begin position="22"/>
        <end position="152"/>
    </location>
</feature>
<protein>
    <submittedName>
        <fullName evidence="3">CAP domain-containing protein</fullName>
    </submittedName>
</protein>
<keyword evidence="4" id="KW-1185">Reference proteome</keyword>
<dbReference type="Proteomes" id="UP000248745">
    <property type="component" value="Unassembled WGS sequence"/>
</dbReference>
<evidence type="ECO:0000256" key="1">
    <source>
        <dbReference type="SAM" id="SignalP"/>
    </source>
</evidence>
<dbReference type="AlphaFoldDB" id="A0A2W2BFE0"/>
<dbReference type="SUPFAM" id="SSF55797">
    <property type="entry name" value="PR-1-like"/>
    <property type="match status" value="1"/>
</dbReference>
<dbReference type="OrthoDB" id="982527at2"/>
<dbReference type="Pfam" id="PF00188">
    <property type="entry name" value="CAP"/>
    <property type="match status" value="1"/>
</dbReference>
<dbReference type="PANTHER" id="PTHR31157:SF1">
    <property type="entry name" value="SCP DOMAIN-CONTAINING PROTEIN"/>
    <property type="match status" value="1"/>
</dbReference>
<comment type="caution">
    <text evidence="3">The sequence shown here is derived from an EMBL/GenBank/DDBJ whole genome shotgun (WGS) entry which is preliminary data.</text>
</comment>
<dbReference type="InterPro" id="IPR014044">
    <property type="entry name" value="CAP_dom"/>
</dbReference>
<evidence type="ECO:0000313" key="4">
    <source>
        <dbReference type="Proteomes" id="UP000248745"/>
    </source>
</evidence>
<dbReference type="Gene3D" id="3.40.33.10">
    <property type="entry name" value="CAP"/>
    <property type="match status" value="1"/>
</dbReference>
<sequence>MRTTLLSFLFLLILFPVLCHEAKAGKGNMEGDILTLINRYRAKYGLQAMKMNNTISDAAWRHSKDMANGSIPFGHDGFDERTNKLIKQLSPADAAAENVAYGAETAQEVVDMWLHSKGHRKNIMGNYNLTGIGIAVSRDGTYYFTQIFIHKR</sequence>
<dbReference type="RefSeq" id="WP_110997145.1">
    <property type="nucleotide sequence ID" value="NZ_QKTW01000002.1"/>
</dbReference>
<proteinExistence type="predicted"/>
<dbReference type="InterPro" id="IPR035940">
    <property type="entry name" value="CAP_sf"/>
</dbReference>
<accession>A0A2W2BFE0</accession>
<keyword evidence="1" id="KW-0732">Signal</keyword>
<organism evidence="3 4">
    <name type="scientific">Taibaiella soli</name>
    <dbReference type="NCBI Taxonomy" id="1649169"/>
    <lineage>
        <taxon>Bacteria</taxon>
        <taxon>Pseudomonadati</taxon>
        <taxon>Bacteroidota</taxon>
        <taxon>Chitinophagia</taxon>
        <taxon>Chitinophagales</taxon>
        <taxon>Chitinophagaceae</taxon>
        <taxon>Taibaiella</taxon>
    </lineage>
</organism>
<dbReference type="PANTHER" id="PTHR31157">
    <property type="entry name" value="SCP DOMAIN-CONTAINING PROTEIN"/>
    <property type="match status" value="1"/>
</dbReference>
<feature type="signal peptide" evidence="1">
    <location>
        <begin position="1"/>
        <end position="21"/>
    </location>
</feature>
<dbReference type="EMBL" id="QKTW01000002">
    <property type="protein sequence ID" value="PZF74939.1"/>
    <property type="molecule type" value="Genomic_DNA"/>
</dbReference>
<feature type="domain" description="SCP" evidence="2">
    <location>
        <begin position="34"/>
        <end position="148"/>
    </location>
</feature>
<evidence type="ECO:0000313" key="3">
    <source>
        <dbReference type="EMBL" id="PZF74939.1"/>
    </source>
</evidence>
<evidence type="ECO:0000259" key="2">
    <source>
        <dbReference type="Pfam" id="PF00188"/>
    </source>
</evidence>
<dbReference type="CDD" id="cd05379">
    <property type="entry name" value="CAP_bacterial"/>
    <property type="match status" value="1"/>
</dbReference>
<gene>
    <name evidence="3" type="ORF">DN068_01710</name>
</gene>
<reference evidence="3 4" key="1">
    <citation type="submission" date="2018-06" db="EMBL/GenBank/DDBJ databases">
        <title>Mucibacter soli gen. nov., sp. nov., a new member of the family Chitinophagaceae producing mucin.</title>
        <authorList>
            <person name="Kim M.-K."/>
            <person name="Park S."/>
            <person name="Kim T.-S."/>
            <person name="Joung Y."/>
            <person name="Han J.-H."/>
            <person name="Kim S.B."/>
        </authorList>
    </citation>
    <scope>NUCLEOTIDE SEQUENCE [LARGE SCALE GENOMIC DNA]</scope>
    <source>
        <strain evidence="3 4">R1-15</strain>
    </source>
</reference>